<dbReference type="InterPro" id="IPR051910">
    <property type="entry name" value="ComF/GntX_DNA_util-trans"/>
</dbReference>
<feature type="domain" description="Phosphoribosyltransferase" evidence="3">
    <location>
        <begin position="252"/>
        <end position="298"/>
    </location>
</feature>
<gene>
    <name evidence="4" type="ORF">D3250_06760</name>
</gene>
<feature type="region of interest" description="Disordered" evidence="2">
    <location>
        <begin position="1"/>
        <end position="41"/>
    </location>
</feature>
<evidence type="ECO:0000256" key="2">
    <source>
        <dbReference type="SAM" id="MobiDB-lite"/>
    </source>
</evidence>
<comment type="caution">
    <text evidence="4">The sequence shown here is derived from an EMBL/GenBank/DDBJ whole genome shotgun (WGS) entry which is preliminary data.</text>
</comment>
<dbReference type="InterPro" id="IPR029057">
    <property type="entry name" value="PRTase-like"/>
</dbReference>
<sequence length="315" mass="34109">MRSTTTSRISVTPARSSFHNQANAVARGSPARHAEGMTRSPLPLGSDLDRLWFSSMGRSLRRAARQTADLLLPTSCVGCGAQAADLCPECSLDFRLLTRHPFDAEGGAEALPITEVDEHGIHLLPVTSAGLYKTLVADVVVAFKDYERIGLRRVLAAALTRSVRAAADTFFLDDEVLLVWPPTSPRARLRRGRAPVEELVNEAALPRGFRPYGQGLRRSSRRPLPVFSPLSQKGRSKRSRRAAVGQFRVAAESRPRLAGREVLLIDDVLTTGATLHGMYAALVETGALVRGAAVLAVTPRAGHESDRRTSGHGVR</sequence>
<dbReference type="InterPro" id="IPR000836">
    <property type="entry name" value="PRTase_dom"/>
</dbReference>
<feature type="region of interest" description="Disordered" evidence="2">
    <location>
        <begin position="216"/>
        <end position="242"/>
    </location>
</feature>
<dbReference type="AlphaFoldDB" id="A0A3A4F9E4"/>
<protein>
    <submittedName>
        <fullName evidence="4">ComF family protein</fullName>
    </submittedName>
</protein>
<dbReference type="CDD" id="cd06223">
    <property type="entry name" value="PRTases_typeI"/>
    <property type="match status" value="1"/>
</dbReference>
<keyword evidence="5" id="KW-1185">Reference proteome</keyword>
<feature type="compositionally biased region" description="Polar residues" evidence="2">
    <location>
        <begin position="1"/>
        <end position="23"/>
    </location>
</feature>
<accession>A0A3A4F9E4</accession>
<dbReference type="Proteomes" id="UP000266615">
    <property type="component" value="Unassembled WGS sequence"/>
</dbReference>
<comment type="similarity">
    <text evidence="1">Belongs to the ComF/GntX family.</text>
</comment>
<dbReference type="SUPFAM" id="SSF53271">
    <property type="entry name" value="PRTase-like"/>
    <property type="match status" value="1"/>
</dbReference>
<evidence type="ECO:0000256" key="1">
    <source>
        <dbReference type="ARBA" id="ARBA00008007"/>
    </source>
</evidence>
<organism evidence="4 5">
    <name type="scientific">Nesterenkonia natronophila</name>
    <dbReference type="NCBI Taxonomy" id="2174932"/>
    <lineage>
        <taxon>Bacteria</taxon>
        <taxon>Bacillati</taxon>
        <taxon>Actinomycetota</taxon>
        <taxon>Actinomycetes</taxon>
        <taxon>Micrococcales</taxon>
        <taxon>Micrococcaceae</taxon>
        <taxon>Nesterenkonia</taxon>
    </lineage>
</organism>
<dbReference type="PANTHER" id="PTHR47505:SF1">
    <property type="entry name" value="DNA UTILIZATION PROTEIN YHGH"/>
    <property type="match status" value="1"/>
</dbReference>
<evidence type="ECO:0000313" key="4">
    <source>
        <dbReference type="EMBL" id="RJN31817.1"/>
    </source>
</evidence>
<dbReference type="EMBL" id="QYZP01000002">
    <property type="protein sequence ID" value="RJN31817.1"/>
    <property type="molecule type" value="Genomic_DNA"/>
</dbReference>
<evidence type="ECO:0000259" key="3">
    <source>
        <dbReference type="Pfam" id="PF00156"/>
    </source>
</evidence>
<proteinExistence type="inferred from homology"/>
<name>A0A3A4F9E4_9MICC</name>
<dbReference type="Pfam" id="PF00156">
    <property type="entry name" value="Pribosyltran"/>
    <property type="match status" value="1"/>
</dbReference>
<reference evidence="4 5" key="1">
    <citation type="submission" date="2018-09" db="EMBL/GenBank/DDBJ databases">
        <title>Nesterenkonia natronophila sp. nov., an alkaliphilic actinobacteriume isolated from a soda lake, and emended description of the genus Nesterenkonia.</title>
        <authorList>
            <person name="Menes R.J."/>
            <person name="Iriarte A."/>
        </authorList>
    </citation>
    <scope>NUCLEOTIDE SEQUENCE [LARGE SCALE GENOMIC DNA]</scope>
    <source>
        <strain evidence="4 5">M8</strain>
    </source>
</reference>
<evidence type="ECO:0000313" key="5">
    <source>
        <dbReference type="Proteomes" id="UP000266615"/>
    </source>
</evidence>
<dbReference type="PANTHER" id="PTHR47505">
    <property type="entry name" value="DNA UTILIZATION PROTEIN YHGH"/>
    <property type="match status" value="1"/>
</dbReference>
<dbReference type="Gene3D" id="3.40.50.2020">
    <property type="match status" value="1"/>
</dbReference>